<organism evidence="7 8">
    <name type="scientific">Rhizobium daejeonense</name>
    <dbReference type="NCBI Taxonomy" id="240521"/>
    <lineage>
        <taxon>Bacteria</taxon>
        <taxon>Pseudomonadati</taxon>
        <taxon>Pseudomonadota</taxon>
        <taxon>Alphaproteobacteria</taxon>
        <taxon>Hyphomicrobiales</taxon>
        <taxon>Rhizobiaceae</taxon>
        <taxon>Rhizobium/Agrobacterium group</taxon>
        <taxon>Rhizobium</taxon>
    </lineage>
</organism>
<dbReference type="InterPro" id="IPR051313">
    <property type="entry name" value="Bact_iron-sidero_bind"/>
</dbReference>
<keyword evidence="4" id="KW-0406">Ion transport</keyword>
<keyword evidence="3" id="KW-0813">Transport</keyword>
<dbReference type="Gene3D" id="3.40.50.1980">
    <property type="entry name" value="Nitrogenase molybdenum iron protein domain"/>
    <property type="match status" value="2"/>
</dbReference>
<feature type="domain" description="Fe/B12 periplasmic-binding" evidence="6">
    <location>
        <begin position="25"/>
        <end position="288"/>
    </location>
</feature>
<dbReference type="PRINTS" id="PR01715">
    <property type="entry name" value="FERRIBNDNGPP"/>
</dbReference>
<evidence type="ECO:0000256" key="2">
    <source>
        <dbReference type="ARBA" id="ARBA00008814"/>
    </source>
</evidence>
<evidence type="ECO:0000313" key="8">
    <source>
        <dbReference type="Proteomes" id="UP000477849"/>
    </source>
</evidence>
<evidence type="ECO:0000313" key="7">
    <source>
        <dbReference type="EMBL" id="NGO65246.1"/>
    </source>
</evidence>
<dbReference type="GO" id="GO:0030288">
    <property type="term" value="C:outer membrane-bounded periplasmic space"/>
    <property type="evidence" value="ECO:0007669"/>
    <property type="project" value="TreeGrafter"/>
</dbReference>
<dbReference type="AlphaFoldDB" id="A0A6M1SET5"/>
<keyword evidence="4" id="KW-0408">Iron</keyword>
<evidence type="ECO:0000256" key="3">
    <source>
        <dbReference type="ARBA" id="ARBA00022448"/>
    </source>
</evidence>
<keyword evidence="8" id="KW-1185">Reference proteome</keyword>
<comment type="caution">
    <text evidence="7">The sequence shown here is derived from an EMBL/GenBank/DDBJ whole genome shotgun (WGS) entry which is preliminary data.</text>
</comment>
<dbReference type="SUPFAM" id="SSF53807">
    <property type="entry name" value="Helical backbone' metal receptor"/>
    <property type="match status" value="1"/>
</dbReference>
<comment type="similarity">
    <text evidence="2">Belongs to the bacterial solute-binding protein 8 family.</text>
</comment>
<comment type="subcellular location">
    <subcellularLocation>
        <location evidence="1">Cell envelope</location>
    </subcellularLocation>
</comment>
<evidence type="ECO:0000256" key="5">
    <source>
        <dbReference type="ARBA" id="ARBA00022729"/>
    </source>
</evidence>
<dbReference type="Proteomes" id="UP000477849">
    <property type="component" value="Unassembled WGS sequence"/>
</dbReference>
<dbReference type="PANTHER" id="PTHR30532:SF1">
    <property type="entry name" value="IRON(3+)-HYDROXAMATE-BINDING PROTEIN FHUD"/>
    <property type="match status" value="1"/>
</dbReference>
<evidence type="ECO:0000256" key="1">
    <source>
        <dbReference type="ARBA" id="ARBA00004196"/>
    </source>
</evidence>
<gene>
    <name evidence="7" type="ORF">G6N76_16365</name>
</gene>
<name>A0A6M1SET5_9HYPH</name>
<dbReference type="EMBL" id="JAAKZH010000005">
    <property type="protein sequence ID" value="NGO65246.1"/>
    <property type="molecule type" value="Genomic_DNA"/>
</dbReference>
<dbReference type="PROSITE" id="PS50983">
    <property type="entry name" value="FE_B12_PBP"/>
    <property type="match status" value="1"/>
</dbReference>
<dbReference type="CDD" id="cd01146">
    <property type="entry name" value="FhuD"/>
    <property type="match status" value="1"/>
</dbReference>
<dbReference type="GO" id="GO:1901678">
    <property type="term" value="P:iron coordination entity transport"/>
    <property type="evidence" value="ECO:0007669"/>
    <property type="project" value="UniProtKB-ARBA"/>
</dbReference>
<dbReference type="PANTHER" id="PTHR30532">
    <property type="entry name" value="IRON III DICITRATE-BINDING PERIPLASMIC PROTEIN"/>
    <property type="match status" value="1"/>
</dbReference>
<accession>A0A6M1SET5</accession>
<dbReference type="InterPro" id="IPR002491">
    <property type="entry name" value="ABC_transptr_periplasmic_BD"/>
</dbReference>
<evidence type="ECO:0000256" key="4">
    <source>
        <dbReference type="ARBA" id="ARBA00022496"/>
    </source>
</evidence>
<keyword evidence="4" id="KW-0410">Iron transport</keyword>
<sequence>MMAGAAALPAQLATLPARAEGVPTKIVSLDYGLASTMLSLGVTPAAVASLADWDKWVVEPRMPAGVIDLGSSWEVNFEILTELKPDLILTTPYLDALLPKLEAVAPVLRLEIYTPEGGEILPATIAATRKLAAAIDRTGEGERYLVAADTFFAECRRRLEPLSPPPLALVNFMDARHARIYGAPGLFDNVLQKIGIENAWKEKSNYWGFQTIGIEELSRVTDRQARLIAFEPLPGDVLPKIDQSPLWRALPFARPGHFSIVPPALMFGMVNEAIRFASIITSELESGS</sequence>
<reference evidence="7 8" key="1">
    <citation type="submission" date="2020-02" db="EMBL/GenBank/DDBJ databases">
        <title>Genome sequence of the type strain CCBAU10050 of Rhizobium daejeonense.</title>
        <authorList>
            <person name="Gao J."/>
            <person name="Sun J."/>
        </authorList>
    </citation>
    <scope>NUCLEOTIDE SEQUENCE [LARGE SCALE GENOMIC DNA]</scope>
    <source>
        <strain evidence="7 8">CCBAU10050</strain>
    </source>
</reference>
<keyword evidence="5" id="KW-0732">Signal</keyword>
<evidence type="ECO:0000259" key="6">
    <source>
        <dbReference type="PROSITE" id="PS50983"/>
    </source>
</evidence>
<dbReference type="Pfam" id="PF01497">
    <property type="entry name" value="Peripla_BP_2"/>
    <property type="match status" value="1"/>
</dbReference>
<protein>
    <submittedName>
        <fullName evidence="7">Iron-siderophore ABC transporter substrate-binding protein</fullName>
    </submittedName>
</protein>
<proteinExistence type="inferred from homology"/>